<organism evidence="3 4">
    <name type="scientific">Marinimicrococcus flavescens</name>
    <dbReference type="NCBI Taxonomy" id="3031815"/>
    <lineage>
        <taxon>Bacteria</taxon>
        <taxon>Pseudomonadati</taxon>
        <taxon>Pseudomonadota</taxon>
        <taxon>Alphaproteobacteria</taxon>
        <taxon>Geminicoccales</taxon>
        <taxon>Geminicoccaceae</taxon>
        <taxon>Marinimicrococcus</taxon>
    </lineage>
</organism>
<evidence type="ECO:0000256" key="1">
    <source>
        <dbReference type="SAM" id="MobiDB-lite"/>
    </source>
</evidence>
<feature type="region of interest" description="Disordered" evidence="1">
    <location>
        <begin position="365"/>
        <end position="386"/>
    </location>
</feature>
<reference evidence="3 4" key="1">
    <citation type="submission" date="2023-03" db="EMBL/GenBank/DDBJ databases">
        <title>YIM 152171 draft genome.</title>
        <authorList>
            <person name="Yang Z."/>
        </authorList>
    </citation>
    <scope>NUCLEOTIDE SEQUENCE [LARGE SCALE GENOMIC DNA]</scope>
    <source>
        <strain evidence="3 4">YIM 152171</strain>
    </source>
</reference>
<evidence type="ECO:0000313" key="3">
    <source>
        <dbReference type="EMBL" id="MDF1586097.1"/>
    </source>
</evidence>
<feature type="domain" description="DUF2134" evidence="2">
    <location>
        <begin position="17"/>
        <end position="109"/>
    </location>
</feature>
<sequence length="386" mass="38888">YLQRDRLQQTADAVALAGARQLPDETAARAAAAAFAGRLPEKDRVLLEPGDVTTGVWDRHARRFTPGGSGVNAVRVELRRERDRDNGVPTFLGALFGVHEVELAASSIARQARPSCIYALDPSSPKTLDMNGGSGLAIPACTIQVSSTAGDALTATGGSAMSALETCVAGGYNFTGGSSASPPPEAGCRSRPDPFAGFAPPPAGGCDWVDRKLSGGAVTLAPGVYCGGLSLAGGTAATFLPGIYVMKDGALESSGGSSLGGHGVGFYLTGPKASVQLTGGGRIDLSAPTSGPMAGFVFATGPDVPAGTSNKLAGGGQMRFAGALYFPRQDLTLSGGSEGLSPSPFTVIVGRRINITGGGTLRFGADSAHPTVPPGFRPGMAPAVVQ</sequence>
<dbReference type="Pfam" id="PF09977">
    <property type="entry name" value="Tad_C"/>
    <property type="match status" value="1"/>
</dbReference>
<dbReference type="EMBL" id="JARGEQ010000073">
    <property type="protein sequence ID" value="MDF1586097.1"/>
    <property type="molecule type" value="Genomic_DNA"/>
</dbReference>
<dbReference type="AlphaFoldDB" id="A0AAP3V305"/>
<dbReference type="Proteomes" id="UP001301140">
    <property type="component" value="Unassembled WGS sequence"/>
</dbReference>
<name>A0AAP3V305_9PROT</name>
<keyword evidence="4" id="KW-1185">Reference proteome</keyword>
<comment type="caution">
    <text evidence="3">The sequence shown here is derived from an EMBL/GenBank/DDBJ whole genome shotgun (WGS) entry which is preliminary data.</text>
</comment>
<dbReference type="RefSeq" id="WP_327788514.1">
    <property type="nucleotide sequence ID" value="NZ_JARGEQ010000073.1"/>
</dbReference>
<evidence type="ECO:0000259" key="2">
    <source>
        <dbReference type="Pfam" id="PF09977"/>
    </source>
</evidence>
<evidence type="ECO:0000313" key="4">
    <source>
        <dbReference type="Proteomes" id="UP001301140"/>
    </source>
</evidence>
<gene>
    <name evidence="3" type="ORF">PZ740_06845</name>
</gene>
<dbReference type="InterPro" id="IPR018705">
    <property type="entry name" value="DUF2134_membrane"/>
</dbReference>
<accession>A0AAP3V305</accession>
<proteinExistence type="predicted"/>
<feature type="non-terminal residue" evidence="3">
    <location>
        <position position="1"/>
    </location>
</feature>
<protein>
    <submittedName>
        <fullName evidence="3">TadG family pilus assembly protein</fullName>
    </submittedName>
</protein>